<dbReference type="InterPro" id="IPR050902">
    <property type="entry name" value="ABC_Transporter_SBP"/>
</dbReference>
<accession>A0A347WM28</accession>
<evidence type="ECO:0000259" key="4">
    <source>
        <dbReference type="PROSITE" id="PS50983"/>
    </source>
</evidence>
<organism evidence="5 6">
    <name type="scientific">Suicoccus acidiformans</name>
    <dbReference type="NCBI Taxonomy" id="2036206"/>
    <lineage>
        <taxon>Bacteria</taxon>
        <taxon>Bacillati</taxon>
        <taxon>Bacillota</taxon>
        <taxon>Bacilli</taxon>
        <taxon>Lactobacillales</taxon>
        <taxon>Aerococcaceae</taxon>
        <taxon>Suicoccus</taxon>
    </lineage>
</organism>
<keyword evidence="6" id="KW-1185">Reference proteome</keyword>
<dbReference type="Proteomes" id="UP000263232">
    <property type="component" value="Chromosome"/>
</dbReference>
<evidence type="ECO:0000313" key="6">
    <source>
        <dbReference type="Proteomes" id="UP000263232"/>
    </source>
</evidence>
<dbReference type="PANTHER" id="PTHR30535:SF34">
    <property type="entry name" value="MOLYBDATE-BINDING PROTEIN MOLA"/>
    <property type="match status" value="1"/>
</dbReference>
<dbReference type="SUPFAM" id="SSF53807">
    <property type="entry name" value="Helical backbone' metal receptor"/>
    <property type="match status" value="1"/>
</dbReference>
<keyword evidence="2 3" id="KW-0732">Signal</keyword>
<dbReference type="EMBL" id="CP023434">
    <property type="protein sequence ID" value="AXY26135.1"/>
    <property type="molecule type" value="Genomic_DNA"/>
</dbReference>
<feature type="domain" description="Fe/B12 periplasmic-binding" evidence="4">
    <location>
        <begin position="53"/>
        <end position="308"/>
    </location>
</feature>
<dbReference type="Gene3D" id="3.40.50.1980">
    <property type="entry name" value="Nitrogenase molybdenum iron protein domain"/>
    <property type="match status" value="2"/>
</dbReference>
<dbReference type="RefSeq" id="WP_118991030.1">
    <property type="nucleotide sequence ID" value="NZ_CP023434.1"/>
</dbReference>
<evidence type="ECO:0000256" key="3">
    <source>
        <dbReference type="SAM" id="SignalP"/>
    </source>
</evidence>
<comment type="similarity">
    <text evidence="1">Belongs to the bacterial solute-binding protein 8 family.</text>
</comment>
<dbReference type="Pfam" id="PF01497">
    <property type="entry name" value="Peripla_BP_2"/>
    <property type="match status" value="1"/>
</dbReference>
<dbReference type="PROSITE" id="PS50983">
    <property type="entry name" value="FE_B12_PBP"/>
    <property type="match status" value="1"/>
</dbReference>
<reference evidence="5 6" key="1">
    <citation type="submission" date="2017-09" db="EMBL/GenBank/DDBJ databases">
        <title>Complete genome sequence of Oxytococcus suis strain ZY16052.</title>
        <authorList>
            <person name="Li F."/>
        </authorList>
    </citation>
    <scope>NUCLEOTIDE SEQUENCE [LARGE SCALE GENOMIC DNA]</scope>
    <source>
        <strain evidence="5 6">ZY16052</strain>
    </source>
</reference>
<sequence length="308" mass="34269">MRKTWQGILSLLMILSIAFVPVNAMDVEATSTDATEITDMLGRELTVVNELRRIVVLNPADAEILVALGADELIVGRGEYVDYPANRVENIPTVGSGENLNLEEILALQPQLVVDTAMSFSPDEMERLEEAGIPVYVTDASTIAEVYEAIQGLAKLVNKEAEGEALIAEMQATFEEYTHLAKETTEEEHTIYYEISPLEFGLWTAGQGTFMDEIGQMLQVNNIFAEVEGWAEISPEQVLDLNPDYIVTTSMPADGFDPIDELLNRTGWQDVTAIDRQQVFQANADEFTRPGPRLADAIESLYHFIYEE</sequence>
<dbReference type="PANTHER" id="PTHR30535">
    <property type="entry name" value="VITAMIN B12-BINDING PROTEIN"/>
    <property type="match status" value="1"/>
</dbReference>
<gene>
    <name evidence="5" type="ORF">CL176_09050</name>
</gene>
<dbReference type="AlphaFoldDB" id="A0A347WM28"/>
<dbReference type="InterPro" id="IPR002491">
    <property type="entry name" value="ABC_transptr_periplasmic_BD"/>
</dbReference>
<proteinExistence type="inferred from homology"/>
<feature type="chain" id="PRO_5039082530" evidence="3">
    <location>
        <begin position="25"/>
        <end position="308"/>
    </location>
</feature>
<dbReference type="OrthoDB" id="9816357at2"/>
<evidence type="ECO:0000256" key="2">
    <source>
        <dbReference type="ARBA" id="ARBA00022729"/>
    </source>
</evidence>
<evidence type="ECO:0000313" key="5">
    <source>
        <dbReference type="EMBL" id="AXY26135.1"/>
    </source>
</evidence>
<protein>
    <submittedName>
        <fullName evidence="5">ABC transporter substrate-binding protein</fullName>
    </submittedName>
</protein>
<dbReference type="NCBIfam" id="NF038402">
    <property type="entry name" value="TroA_like"/>
    <property type="match status" value="1"/>
</dbReference>
<name>A0A347WM28_9LACT</name>
<dbReference type="KEGG" id="abae:CL176_09050"/>
<feature type="signal peptide" evidence="3">
    <location>
        <begin position="1"/>
        <end position="24"/>
    </location>
</feature>
<evidence type="ECO:0000256" key="1">
    <source>
        <dbReference type="ARBA" id="ARBA00008814"/>
    </source>
</evidence>
<dbReference type="GO" id="GO:0071281">
    <property type="term" value="P:cellular response to iron ion"/>
    <property type="evidence" value="ECO:0007669"/>
    <property type="project" value="TreeGrafter"/>
</dbReference>
<dbReference type="InterPro" id="IPR054828">
    <property type="entry name" value="Vit_B12_bind_prot"/>
</dbReference>